<comment type="catalytic activity">
    <reaction evidence="1">
        <text>Cleaves several transcription factors that are type-2 transmembrane proteins within membrane-spanning domains. Known substrates include sterol regulatory element-binding protein (SREBP) -1, SREBP-2 and forms of the transcriptional activator ATF6. SREBP-2 is cleaved at the site 477-DRSRILL-|-CVLTFLCLSFNPLTSLLQWGGA-505. The residues Asn-Pro, 11 residues distal to the site of cleavage in the membrane-spanning domain, are important for cleavage by S2P endopeptidase. Replacement of either of these residues does not prevent cleavage, but there is no cleavage if both of these residues are replaced.</text>
        <dbReference type="EC" id="3.4.24.85"/>
    </reaction>
</comment>
<feature type="transmembrane region" description="Helical" evidence="10">
    <location>
        <begin position="125"/>
        <end position="142"/>
    </location>
</feature>
<dbReference type="Pfam" id="PF02163">
    <property type="entry name" value="Peptidase_M50"/>
    <property type="match status" value="1"/>
</dbReference>
<organism evidence="12 13">
    <name type="scientific">Strigamia maritima</name>
    <name type="common">European centipede</name>
    <name type="synonym">Geophilus maritimus</name>
    <dbReference type="NCBI Taxonomy" id="126957"/>
    <lineage>
        <taxon>Eukaryota</taxon>
        <taxon>Metazoa</taxon>
        <taxon>Ecdysozoa</taxon>
        <taxon>Arthropoda</taxon>
        <taxon>Myriapoda</taxon>
        <taxon>Chilopoda</taxon>
        <taxon>Pleurostigmophora</taxon>
        <taxon>Geophilomorpha</taxon>
        <taxon>Linotaeniidae</taxon>
        <taxon>Strigamia</taxon>
    </lineage>
</organism>
<dbReference type="InterPro" id="IPR001193">
    <property type="entry name" value="MBTPS2"/>
</dbReference>
<evidence type="ECO:0000256" key="2">
    <source>
        <dbReference type="ARBA" id="ARBA00004127"/>
    </source>
</evidence>
<feature type="domain" description="Peptidase M50" evidence="11">
    <location>
        <begin position="128"/>
        <end position="230"/>
    </location>
</feature>
<comment type="function">
    <text evidence="9">Zinc metalloprotease that mediates intramembrane proteolysis of proteins such as ATF6, ATF6B, SREBF1/SREBP1 and SREBF2/SREBP2. Catalyzes the second step in the proteolytic activation of the sterol regulatory element-binding proteins (SREBPs) SREBF1/SREBP1 and SREBF2/SREBP2: cleaves SREBPs within the first transmembrane segment, thereby releasing the N-terminal segment with a portion of the transmembrane segment attached. Mature N-terminal SREBP fragments shuttle to the nucleus and activate gene transcription. Also mediates the second step in the proteolytic activation of the cyclic AMP-dependent transcription factor ATF-6 (ATF6 and ATF6B). Involved in intramembrane proteolysis during bone formation. In astrocytes and osteoblasts, upon DNA damage and ER stress, mediates the second step of the regulated intramembrane proteolytic activation of the transcription factor CREB3L1, leading to the inhibition of cell-cycle progression.</text>
</comment>
<feature type="transmembrane region" description="Helical" evidence="10">
    <location>
        <begin position="459"/>
        <end position="482"/>
    </location>
</feature>
<keyword evidence="7 10" id="KW-0472">Membrane</keyword>
<keyword evidence="5 10" id="KW-0812">Transmembrane</keyword>
<feature type="transmembrane region" description="Helical" evidence="10">
    <location>
        <begin position="154"/>
        <end position="173"/>
    </location>
</feature>
<dbReference type="GO" id="GO:0004222">
    <property type="term" value="F:metalloendopeptidase activity"/>
    <property type="evidence" value="ECO:0007669"/>
    <property type="project" value="InterPro"/>
</dbReference>
<dbReference type="GO" id="GO:0012505">
    <property type="term" value="C:endomembrane system"/>
    <property type="evidence" value="ECO:0007669"/>
    <property type="project" value="UniProtKB-SubCell"/>
</dbReference>
<evidence type="ECO:0000256" key="4">
    <source>
        <dbReference type="ARBA" id="ARBA00014400"/>
    </source>
</evidence>
<dbReference type="HOGENOM" id="CLU_032523_1_0_1"/>
<evidence type="ECO:0000256" key="10">
    <source>
        <dbReference type="SAM" id="Phobius"/>
    </source>
</evidence>
<reference evidence="12" key="2">
    <citation type="submission" date="2015-02" db="UniProtKB">
        <authorList>
            <consortium name="EnsemblMetazoa"/>
        </authorList>
    </citation>
    <scope>IDENTIFICATION</scope>
</reference>
<evidence type="ECO:0000256" key="6">
    <source>
        <dbReference type="ARBA" id="ARBA00022989"/>
    </source>
</evidence>
<sequence length="483" mass="53377">MLSLGIFVVIGGVWAVIYFFDCFLRSCHNYPYIWLQNRLGTSISFGYARWYTTSLNRIFQRTGTWKPKLLQKWFGLGAVCALILVLPAIFLLAMTAVKSFRSNTTAADQVLAPAFPGVNLPFNEIIYYLITLLLCSIIHEFGHAVAAIREDVRVMGSGLMLLGIIPAAFVDLPTDHLRQLPPWQQLRIFCAGVWHNITLAIIAASILATLPFTTLIAYQTGSAISVTAIQEGSPTSGRAGLVVGDQLLSIGDCPLYDIDRWYKCLTLATVSIGYCADIHFVGSFTDSNKNFAKHADIVDCCPANTAAQNLCFRQIDSSNQHTFVCMPARQVLSQAPSTCNISSDCPSSRYACLFPSTDASTKLLQIRRQDKDDVLFLGHPGDLFYSVTVSNYIPKWSFVPARLPGMIEIFCRYIISFSGGLAVLNVVPCVALDGQWITQATIDLLFSNLIPSRNKRNTIYMFLMIVGTILLSLNIILALFTLT</sequence>
<dbReference type="GO" id="GO:0031293">
    <property type="term" value="P:membrane protein intracellular domain proteolysis"/>
    <property type="evidence" value="ECO:0007669"/>
    <property type="project" value="TreeGrafter"/>
</dbReference>
<feature type="transmembrane region" description="Helical" evidence="10">
    <location>
        <begin position="73"/>
        <end position="94"/>
    </location>
</feature>
<evidence type="ECO:0000256" key="5">
    <source>
        <dbReference type="ARBA" id="ARBA00022692"/>
    </source>
</evidence>
<evidence type="ECO:0000313" key="12">
    <source>
        <dbReference type="EnsemblMetazoa" id="SMAR008139-PA"/>
    </source>
</evidence>
<keyword evidence="13" id="KW-1185">Reference proteome</keyword>
<dbReference type="EMBL" id="JH431826">
    <property type="status" value="NOT_ANNOTATED_CDS"/>
    <property type="molecule type" value="Genomic_DNA"/>
</dbReference>
<dbReference type="GO" id="GO:1905897">
    <property type="term" value="P:regulation of response to endoplasmic reticulum stress"/>
    <property type="evidence" value="ECO:0007669"/>
    <property type="project" value="TreeGrafter"/>
</dbReference>
<dbReference type="eggNOG" id="KOG2921">
    <property type="taxonomic scope" value="Eukaryota"/>
</dbReference>
<dbReference type="OMA" id="FYSWGRW"/>
<proteinExistence type="predicted"/>
<evidence type="ECO:0000259" key="11">
    <source>
        <dbReference type="Pfam" id="PF02163"/>
    </source>
</evidence>
<evidence type="ECO:0000256" key="1">
    <source>
        <dbReference type="ARBA" id="ARBA00001350"/>
    </source>
</evidence>
<evidence type="ECO:0000256" key="8">
    <source>
        <dbReference type="ARBA" id="ARBA00032658"/>
    </source>
</evidence>
<dbReference type="PhylomeDB" id="T1J3H3"/>
<keyword evidence="6 10" id="KW-1133">Transmembrane helix</keyword>
<evidence type="ECO:0000256" key="7">
    <source>
        <dbReference type="ARBA" id="ARBA00023136"/>
    </source>
</evidence>
<dbReference type="EC" id="3.4.24.85" evidence="3"/>
<dbReference type="PANTHER" id="PTHR13325:SF3">
    <property type="entry name" value="MEMBRANE-BOUND TRANSCRIPTION FACTOR SITE-2 PROTEASE"/>
    <property type="match status" value="1"/>
</dbReference>
<dbReference type="STRING" id="126957.T1J3H3"/>
<feature type="transmembrane region" description="Helical" evidence="10">
    <location>
        <begin position="193"/>
        <end position="218"/>
    </location>
</feature>
<dbReference type="GO" id="GO:0005737">
    <property type="term" value="C:cytoplasm"/>
    <property type="evidence" value="ECO:0007669"/>
    <property type="project" value="TreeGrafter"/>
</dbReference>
<dbReference type="GO" id="GO:0016020">
    <property type="term" value="C:membrane"/>
    <property type="evidence" value="ECO:0007669"/>
    <property type="project" value="InterPro"/>
</dbReference>
<protein>
    <recommendedName>
        <fullName evidence="4">Membrane-bound transcription factor site-2 protease</fullName>
        <ecNumber evidence="3">3.4.24.85</ecNumber>
    </recommendedName>
    <alternativeName>
        <fullName evidence="8">Endopeptidase S2P</fullName>
    </alternativeName>
</protein>
<comment type="subcellular location">
    <subcellularLocation>
        <location evidence="2">Endomembrane system</location>
        <topology evidence="2">Multi-pass membrane protein</topology>
    </subcellularLocation>
</comment>
<reference evidence="13" key="1">
    <citation type="submission" date="2011-05" db="EMBL/GenBank/DDBJ databases">
        <authorList>
            <person name="Richards S.R."/>
            <person name="Qu J."/>
            <person name="Jiang H."/>
            <person name="Jhangiani S.N."/>
            <person name="Agravi P."/>
            <person name="Goodspeed R."/>
            <person name="Gross S."/>
            <person name="Mandapat C."/>
            <person name="Jackson L."/>
            <person name="Mathew T."/>
            <person name="Pu L."/>
            <person name="Thornton R."/>
            <person name="Saada N."/>
            <person name="Wilczek-Boney K.B."/>
            <person name="Lee S."/>
            <person name="Kovar C."/>
            <person name="Wu Y."/>
            <person name="Scherer S.E."/>
            <person name="Worley K.C."/>
            <person name="Muzny D.M."/>
            <person name="Gibbs R."/>
        </authorList>
    </citation>
    <scope>NUCLEOTIDE SEQUENCE</scope>
    <source>
        <strain evidence="13">Brora</strain>
    </source>
</reference>
<dbReference type="PANTHER" id="PTHR13325">
    <property type="entry name" value="PROTEASE M50 MEMBRANE-BOUND TRANSCRIPTION FACTOR SITE 2 PROTEASE"/>
    <property type="match status" value="1"/>
</dbReference>
<dbReference type="PRINTS" id="PR01000">
    <property type="entry name" value="SREBPS2PTASE"/>
</dbReference>
<dbReference type="AlphaFoldDB" id="T1J3H3"/>
<evidence type="ECO:0000256" key="3">
    <source>
        <dbReference type="ARBA" id="ARBA00012347"/>
    </source>
</evidence>
<evidence type="ECO:0000256" key="9">
    <source>
        <dbReference type="ARBA" id="ARBA00045828"/>
    </source>
</evidence>
<dbReference type="EnsemblMetazoa" id="SMAR008139-RA">
    <property type="protein sequence ID" value="SMAR008139-PA"/>
    <property type="gene ID" value="SMAR008139"/>
</dbReference>
<evidence type="ECO:0000313" key="13">
    <source>
        <dbReference type="Proteomes" id="UP000014500"/>
    </source>
</evidence>
<name>T1J3H3_STRMM</name>
<accession>T1J3H3</accession>
<feature type="transmembrane region" description="Helical" evidence="10">
    <location>
        <begin position="6"/>
        <end position="24"/>
    </location>
</feature>
<dbReference type="InterPro" id="IPR008915">
    <property type="entry name" value="Peptidase_M50"/>
</dbReference>
<dbReference type="Proteomes" id="UP000014500">
    <property type="component" value="Unassembled WGS sequence"/>
</dbReference>